<dbReference type="GO" id="GO:0043138">
    <property type="term" value="F:3'-5' DNA helicase activity"/>
    <property type="evidence" value="ECO:0007669"/>
    <property type="project" value="TreeGrafter"/>
</dbReference>
<dbReference type="SMART" id="SM00487">
    <property type="entry name" value="DEXDc"/>
    <property type="match status" value="1"/>
</dbReference>
<gene>
    <name evidence="7" type="ORF">BF93_17470</name>
</gene>
<evidence type="ECO:0000256" key="2">
    <source>
        <dbReference type="ARBA" id="ARBA00022840"/>
    </source>
</evidence>
<evidence type="ECO:0000313" key="8">
    <source>
        <dbReference type="Proteomes" id="UP000023067"/>
    </source>
</evidence>
<feature type="coiled-coil region" evidence="3">
    <location>
        <begin position="1241"/>
        <end position="1268"/>
    </location>
</feature>
<name>Z9JTH6_9MICO</name>
<dbReference type="GO" id="GO:0036297">
    <property type="term" value="P:interstrand cross-link repair"/>
    <property type="evidence" value="ECO:0007669"/>
    <property type="project" value="TreeGrafter"/>
</dbReference>
<sequence length="2216" mass="240669">MTELLPTRQAADLRRAVLDYVTTAISLADPSVGTALDAFLEHEDAGIFQGPYIRTRLPFAAGVNTKEARALVPSLPEWFAPYAHQATAFSRLTTNPAVPGEQDEHGLRLPLPTIVTTGTGSGKTESFLYPVLDHVARARSAGIGGIKALILYPMNALANDQAGRLAQAITGTPAYRGIAAALYTGEASAQSSTVVTEKSLITDREMIRGSVPDILLTNYKMLDQLLLRRADRPLWEASAASLRYLILDEFHTYDGAQGTDVGMLLRRLRLVLDTVAPGRVHITPVATSATLGDGDDAAADMLEFAQTVFGSPIGPDAVITETRVALDDFLAPATAATTTVHGARAPLTPTAPTAEDLRAVSARHLEPGTAVDADALTRDLLDVLWRSDDPDVPATRTAAAHGFAVRDLLLAHETTGTLLALTTTATALEDLARAVFSNITDDAVARGFTTVLLAALSHERAREGAPRNSFPSLEAHLWLREITRVDRLVAGAPAFQWSDAAGEESGKALPAIYCRHCGRSGWGATTRAVGDDLELTPDKIRQDAFHNKQRFRALILDITTREEAADRTTEESSRRRYLNLDSATLDVHGPLEDDPDPNVIQVLVFAGLDAGEKALEDTCPACGEKDGIRFLGTSLATLLSVALTSLFGTPGLDMREKKALVFTDSVQDAAHRAGFVEARSHSLTLRSAIHSALRAEPATLDQIVDRMIAAAQDDEQRYRLLHPTITDSERLAPFWHQDPPRRRGFRSEKRHRAEELVRSRLRFDVGLELGLTGQVGRTLLLTGSAQAQVRAADHELDQAAERALGASAPLLDGDSAAQRRRWGRGILERLRTHGAISHPWLKKFREDGGPLYRLWGGRPERDVMPAFPPGRAIPQLPSIGPRGKTCEFEDAASRGSWYADWTARALGRDRSTAATFLRPLLDELVELGILDAVPAGPGGQLRSFAVRPDRLEGCLPSTATADAEAPTPSLSCSECRETVTGTTHSLTQLADGPCLRFRCPGRLRPHGIRSTYYRSLYQGDMRRVVAREHTSLLTTEDRLAHETQFKNSSEDPGAPNVLVATPTLEMGIDIGGLSTVLLASVPKTVASYLQRVGRAGRLTGNSLDVTLVAGRGRTAGLFYDPLDLLNGTVRAPGAYLSAEEILRRQFLASVIDALSGDERISPPARTTPILADIGPGTYLGHVIEEMQQRGPAYVDRFLAQFTIGAHAWDGLTEQARDTLRAWALPDAEGRSGLVMTIERAAGAWRDKRDELRRRRARIQANLDELETVPDPEAREETRRVLEAENFLISAEQEILGDETVMTEEEREAERRRLRGTAGRLSAEAAAADSAHWIGVLEMHGLLPNFTLVDDAVALEATVIWQDDDGTWQHVAASYGRSGMAALTELAPGAHFYAHGRELVIDAVDIGVGGSGLHRTAFCPRCGFAHRFERDTPPRSCPKCRSQEIADAGQHRDVIDLTRVYSTMNRSRTRIGDSRDDRERVRFETALSASFHEATPLQRWSVPGTGFGMALDRGTTLTRLNLGRPHQVAETIRISGQDRTAPGFLICQECGHHDTDTDGNKPQDHQVWCSLRYEREGRNVPVLLSRTVQTETVLITLPGEILEDPSGALLLNLSAALQLGIETRFGGSIGNVELDVIAHPQHSGSSAVLLSDSIPGGTGYLMELASPRSAWDILVEALDALEACPCQDEGLAACHRCLLPYVRPDEYPQMRRLDAIEALQIVLRADRPQKGEMTWAVEEKQPESVSPSESALEARFRRAFMAAAGEIEGASVSTHGSSVSVRTASRTYTLSAQVDIVGTRPDFVLTWSGADVEGIAIYTDGRAFHATSGNNRVGDDAVKRMRLRRAGYVVLTVTHADLEEDSARRRAPKRAYTAPLPSPLVEETVLAWSEGTVTTRQLAPLLRATPMELLLDVLRTGRTDRLQQLAYELPQLLVSARNRSTLTSADPDEVQDLASHLLNGKTPEPFTDPTRMAIARRSDELAAIALLGVGVRNLTLVLDDREAAMHRPTFEDSWRTWAQMANLAQGDPHGGTLRLTTMSLIESGIDVTVDAQLPAAAPNVPAQEPSRQGADASRKPSVASSAPGVADALADGAPVADAEHTRHKQQADYMVLAEPTEVDASGLPPQWQEPYEEVLTGTERAIIVAAARLGMDVPVIGEEFGPGIPLDIAWPDLRRAYVVEALPQRDLAALERDGWRIVGPGADNVLEALGLTEGTAR</sequence>
<dbReference type="HOGENOM" id="CLU_001338_1_0_11"/>
<dbReference type="SUPFAM" id="SSF52540">
    <property type="entry name" value="P-loop containing nucleoside triphosphate hydrolases"/>
    <property type="match status" value="2"/>
</dbReference>
<dbReference type="Pfam" id="PF09369">
    <property type="entry name" value="MZB"/>
    <property type="match status" value="1"/>
</dbReference>
<evidence type="ECO:0000256" key="3">
    <source>
        <dbReference type="SAM" id="Coils"/>
    </source>
</evidence>
<dbReference type="eggNOG" id="COG1201">
    <property type="taxonomic scope" value="Bacteria"/>
</dbReference>
<dbReference type="PROSITE" id="PS51192">
    <property type="entry name" value="HELICASE_ATP_BIND_1"/>
    <property type="match status" value="1"/>
</dbReference>
<dbReference type="eggNOG" id="COG1205">
    <property type="taxonomic scope" value="Bacteria"/>
</dbReference>
<dbReference type="GO" id="GO:0006289">
    <property type="term" value="P:nucleotide-excision repair"/>
    <property type="evidence" value="ECO:0007669"/>
    <property type="project" value="TreeGrafter"/>
</dbReference>
<dbReference type="InterPro" id="IPR001650">
    <property type="entry name" value="Helicase_C-like"/>
</dbReference>
<comment type="caution">
    <text evidence="7">The sequence shown here is derived from an EMBL/GenBank/DDBJ whole genome shotgun (WGS) entry which is preliminary data.</text>
</comment>
<feature type="region of interest" description="Disordered" evidence="4">
    <location>
        <begin position="2058"/>
        <end position="2084"/>
    </location>
</feature>
<proteinExistence type="predicted"/>
<dbReference type="PROSITE" id="PS51194">
    <property type="entry name" value="HELICASE_CTER"/>
    <property type="match status" value="1"/>
</dbReference>
<dbReference type="EMBL" id="JDYK01000008">
    <property type="protein sequence ID" value="EWS81343.1"/>
    <property type="molecule type" value="Genomic_DNA"/>
</dbReference>
<evidence type="ECO:0000313" key="7">
    <source>
        <dbReference type="EMBL" id="EWS81343.1"/>
    </source>
</evidence>
<dbReference type="RefSeq" id="WP_038372193.1">
    <property type="nucleotide sequence ID" value="NZ_KK069993.1"/>
</dbReference>
<dbReference type="InterPro" id="IPR018973">
    <property type="entry name" value="MZB"/>
</dbReference>
<evidence type="ECO:0000259" key="5">
    <source>
        <dbReference type="PROSITE" id="PS51192"/>
    </source>
</evidence>
<dbReference type="PANTHER" id="PTHR47957">
    <property type="entry name" value="ATP-DEPENDENT HELICASE HRQ1"/>
    <property type="match status" value="1"/>
</dbReference>
<dbReference type="STRING" id="396014.BF93_17470"/>
<keyword evidence="2" id="KW-0067">ATP-binding</keyword>
<keyword evidence="8" id="KW-1185">Reference proteome</keyword>
<keyword evidence="1" id="KW-0547">Nucleotide-binding</keyword>
<organism evidence="7 8">
    <name type="scientific">Brachybacterium phenoliresistens</name>
    <dbReference type="NCBI Taxonomy" id="396014"/>
    <lineage>
        <taxon>Bacteria</taxon>
        <taxon>Bacillati</taxon>
        <taxon>Actinomycetota</taxon>
        <taxon>Actinomycetes</taxon>
        <taxon>Micrococcales</taxon>
        <taxon>Dermabacteraceae</taxon>
        <taxon>Brachybacterium</taxon>
    </lineage>
</organism>
<dbReference type="InterPro" id="IPR027417">
    <property type="entry name" value="P-loop_NTPase"/>
</dbReference>
<dbReference type="PATRIC" id="fig|396014.3.peg.1835"/>
<dbReference type="SMART" id="SM00490">
    <property type="entry name" value="HELICc"/>
    <property type="match status" value="1"/>
</dbReference>
<dbReference type="GO" id="GO:0003676">
    <property type="term" value="F:nucleic acid binding"/>
    <property type="evidence" value="ECO:0007669"/>
    <property type="project" value="InterPro"/>
</dbReference>
<keyword evidence="7" id="KW-0347">Helicase</keyword>
<dbReference type="InterPro" id="IPR011545">
    <property type="entry name" value="DEAD/DEAH_box_helicase_dom"/>
</dbReference>
<feature type="domain" description="Helicase C-terminal" evidence="6">
    <location>
        <begin position="981"/>
        <end position="1142"/>
    </location>
</feature>
<keyword evidence="3" id="KW-0175">Coiled coil</keyword>
<reference evidence="7 8" key="1">
    <citation type="submission" date="2014-02" db="EMBL/GenBank/DDBJ databases">
        <title>Genome sequence of Brachybacterium phenoliresistens strain W13A50.</title>
        <authorList>
            <person name="Wang X."/>
        </authorList>
    </citation>
    <scope>NUCLEOTIDE SEQUENCE [LARGE SCALE GENOMIC DNA]</scope>
    <source>
        <strain evidence="7 8">W13A50</strain>
    </source>
</reference>
<dbReference type="GO" id="GO:0005524">
    <property type="term" value="F:ATP binding"/>
    <property type="evidence" value="ECO:0007669"/>
    <property type="project" value="UniProtKB-KW"/>
</dbReference>
<protein>
    <submittedName>
        <fullName evidence="7">Helicase superfamily protein</fullName>
    </submittedName>
</protein>
<evidence type="ECO:0000259" key="6">
    <source>
        <dbReference type="PROSITE" id="PS51194"/>
    </source>
</evidence>
<dbReference type="InterPro" id="IPR014001">
    <property type="entry name" value="Helicase_ATP-bd"/>
</dbReference>
<feature type="domain" description="Helicase ATP-binding" evidence="5">
    <location>
        <begin position="104"/>
        <end position="309"/>
    </location>
</feature>
<dbReference type="PANTHER" id="PTHR47957:SF3">
    <property type="entry name" value="ATP-DEPENDENT HELICASE HRQ1"/>
    <property type="match status" value="1"/>
</dbReference>
<accession>Z9JTH6</accession>
<dbReference type="Proteomes" id="UP000023067">
    <property type="component" value="Unassembled WGS sequence"/>
</dbReference>
<dbReference type="Pfam" id="PF00270">
    <property type="entry name" value="DEAD"/>
    <property type="match status" value="1"/>
</dbReference>
<dbReference type="Pfam" id="PF00271">
    <property type="entry name" value="Helicase_C"/>
    <property type="match status" value="1"/>
</dbReference>
<evidence type="ECO:0000256" key="1">
    <source>
        <dbReference type="ARBA" id="ARBA00022741"/>
    </source>
</evidence>
<dbReference type="OrthoDB" id="3197455at2"/>
<keyword evidence="7" id="KW-0378">Hydrolase</keyword>
<evidence type="ECO:0000256" key="4">
    <source>
        <dbReference type="SAM" id="MobiDB-lite"/>
    </source>
</evidence>
<dbReference type="Gene3D" id="3.40.50.300">
    <property type="entry name" value="P-loop containing nucleotide triphosphate hydrolases"/>
    <property type="match status" value="2"/>
</dbReference>